<gene>
    <name evidence="2" type="ORF">LT42_05000</name>
</gene>
<name>A0A9X0JJX9_9PSED</name>
<proteinExistence type="predicted"/>
<organism evidence="2 3">
    <name type="scientific">Pseudomonas lutea</name>
    <dbReference type="NCBI Taxonomy" id="243924"/>
    <lineage>
        <taxon>Bacteria</taxon>
        <taxon>Pseudomonadati</taxon>
        <taxon>Pseudomonadota</taxon>
        <taxon>Gammaproteobacteria</taxon>
        <taxon>Pseudomonadales</taxon>
        <taxon>Pseudomonadaceae</taxon>
        <taxon>Pseudomonas</taxon>
    </lineage>
</organism>
<dbReference type="AlphaFoldDB" id="A0A9X0JJX9"/>
<sequence>MPTEPYLPETLSRAELDAMPGCVVVDFGTNWCGHCTAAQPLIEKVAADYPQVRHIKIEDGSGRQLGRSFRVKLWPTLVWMRDGQEVLRLVRPTRGSDLEEAFETLVQEG</sequence>
<dbReference type="PROSITE" id="PS51352">
    <property type="entry name" value="THIOREDOXIN_2"/>
    <property type="match status" value="1"/>
</dbReference>
<reference evidence="2 3" key="1">
    <citation type="submission" date="2014-09" db="EMBL/GenBank/DDBJ databases">
        <title>Genome sequence of Pseudomonas lutea strain DSM 17257T.</title>
        <authorList>
            <person name="Kwak Y."/>
            <person name="Shin J.-H."/>
        </authorList>
    </citation>
    <scope>NUCLEOTIDE SEQUENCE [LARGE SCALE GENOMIC DNA]</scope>
    <source>
        <strain evidence="2 3">DSM 17257</strain>
    </source>
</reference>
<protein>
    <submittedName>
        <fullName evidence="2">Thioredoxin</fullName>
    </submittedName>
</protein>
<dbReference type="RefSeq" id="WP_037010389.1">
    <property type="nucleotide sequence ID" value="NZ_JRMB01000001.1"/>
</dbReference>
<dbReference type="OrthoDB" id="215495at2"/>
<dbReference type="PANTHER" id="PTHR10438">
    <property type="entry name" value="THIOREDOXIN"/>
    <property type="match status" value="1"/>
</dbReference>
<dbReference type="CDD" id="cd02947">
    <property type="entry name" value="TRX_family"/>
    <property type="match status" value="1"/>
</dbReference>
<dbReference type="Gene3D" id="3.40.30.10">
    <property type="entry name" value="Glutaredoxin"/>
    <property type="match status" value="1"/>
</dbReference>
<evidence type="ECO:0000313" key="3">
    <source>
        <dbReference type="Proteomes" id="UP000029719"/>
    </source>
</evidence>
<dbReference type="InterPro" id="IPR013766">
    <property type="entry name" value="Thioredoxin_domain"/>
</dbReference>
<dbReference type="PANTHER" id="PTHR10438:SF468">
    <property type="entry name" value="THIOREDOXIN-1-RELATED"/>
    <property type="match status" value="1"/>
</dbReference>
<evidence type="ECO:0000259" key="1">
    <source>
        <dbReference type="PROSITE" id="PS51352"/>
    </source>
</evidence>
<accession>A0A9X0JJX9</accession>
<evidence type="ECO:0000313" key="2">
    <source>
        <dbReference type="EMBL" id="KGF65310.1"/>
    </source>
</evidence>
<dbReference type="Pfam" id="PF00085">
    <property type="entry name" value="Thioredoxin"/>
    <property type="match status" value="1"/>
</dbReference>
<comment type="caution">
    <text evidence="2">The sequence shown here is derived from an EMBL/GenBank/DDBJ whole genome shotgun (WGS) entry which is preliminary data.</text>
</comment>
<dbReference type="InterPro" id="IPR050620">
    <property type="entry name" value="Thioredoxin_H-type-like"/>
</dbReference>
<dbReference type="EMBL" id="JRMB01000001">
    <property type="protein sequence ID" value="KGF65310.1"/>
    <property type="molecule type" value="Genomic_DNA"/>
</dbReference>
<feature type="domain" description="Thioredoxin" evidence="1">
    <location>
        <begin position="1"/>
        <end position="107"/>
    </location>
</feature>
<dbReference type="InterPro" id="IPR036249">
    <property type="entry name" value="Thioredoxin-like_sf"/>
</dbReference>
<dbReference type="SUPFAM" id="SSF52833">
    <property type="entry name" value="Thioredoxin-like"/>
    <property type="match status" value="1"/>
</dbReference>
<dbReference type="Proteomes" id="UP000029719">
    <property type="component" value="Unassembled WGS sequence"/>
</dbReference>